<keyword evidence="4 7" id="KW-0597">Phosphoprotein</keyword>
<dbReference type="PRINTS" id="PR00344">
    <property type="entry name" value="BCTRLSENSOR"/>
</dbReference>
<dbReference type="InterPro" id="IPR050351">
    <property type="entry name" value="BphY/WalK/GraS-like"/>
</dbReference>
<accession>A0A7X6DE75</accession>
<organism evidence="10 11">
    <name type="scientific">Ramlibacter lithotrophicus</name>
    <dbReference type="NCBI Taxonomy" id="2606681"/>
    <lineage>
        <taxon>Bacteria</taxon>
        <taxon>Pseudomonadati</taxon>
        <taxon>Pseudomonadota</taxon>
        <taxon>Betaproteobacteria</taxon>
        <taxon>Burkholderiales</taxon>
        <taxon>Comamonadaceae</taxon>
        <taxon>Ramlibacter</taxon>
    </lineage>
</organism>
<dbReference type="Gene3D" id="3.30.565.10">
    <property type="entry name" value="Histidine kinase-like ATPase, C-terminal domain"/>
    <property type="match status" value="1"/>
</dbReference>
<dbReference type="PROSITE" id="PS50109">
    <property type="entry name" value="HIS_KIN"/>
    <property type="match status" value="1"/>
</dbReference>
<feature type="domain" description="Response regulatory" evidence="9">
    <location>
        <begin position="12"/>
        <end position="128"/>
    </location>
</feature>
<keyword evidence="11" id="KW-1185">Reference proteome</keyword>
<dbReference type="RefSeq" id="WP_168106539.1">
    <property type="nucleotide sequence ID" value="NZ_VTOX01000002.1"/>
</dbReference>
<name>A0A7X6DE75_9BURK</name>
<dbReference type="InterPro" id="IPR036890">
    <property type="entry name" value="HATPase_C_sf"/>
</dbReference>
<dbReference type="InterPro" id="IPR036097">
    <property type="entry name" value="HisK_dim/P_sf"/>
</dbReference>
<dbReference type="SUPFAM" id="SSF55874">
    <property type="entry name" value="ATPase domain of HSP90 chaperone/DNA topoisomerase II/histidine kinase"/>
    <property type="match status" value="1"/>
</dbReference>
<dbReference type="SMART" id="SM00388">
    <property type="entry name" value="HisKA"/>
    <property type="match status" value="1"/>
</dbReference>
<comment type="caution">
    <text evidence="10">The sequence shown here is derived from an EMBL/GenBank/DDBJ whole genome shotgun (WGS) entry which is preliminary data.</text>
</comment>
<dbReference type="InterPro" id="IPR003661">
    <property type="entry name" value="HisK_dim/P_dom"/>
</dbReference>
<dbReference type="InterPro" id="IPR004358">
    <property type="entry name" value="Sig_transdc_His_kin-like_C"/>
</dbReference>
<evidence type="ECO:0000259" key="8">
    <source>
        <dbReference type="PROSITE" id="PS50109"/>
    </source>
</evidence>
<dbReference type="EMBL" id="VTOX01000002">
    <property type="protein sequence ID" value="NKE65418.1"/>
    <property type="molecule type" value="Genomic_DNA"/>
</dbReference>
<evidence type="ECO:0000256" key="2">
    <source>
        <dbReference type="ARBA" id="ARBA00004429"/>
    </source>
</evidence>
<keyword evidence="5" id="KW-0808">Transferase</keyword>
<dbReference type="PANTHER" id="PTHR42878">
    <property type="entry name" value="TWO-COMPONENT HISTIDINE KINASE"/>
    <property type="match status" value="1"/>
</dbReference>
<feature type="modified residue" description="4-aspartylphosphate" evidence="7">
    <location>
        <position position="61"/>
    </location>
</feature>
<comment type="subcellular location">
    <subcellularLocation>
        <location evidence="2">Cell inner membrane</location>
        <topology evidence="2">Multi-pass membrane protein</topology>
    </subcellularLocation>
</comment>
<dbReference type="Gene3D" id="3.40.50.2300">
    <property type="match status" value="1"/>
</dbReference>
<keyword evidence="6" id="KW-0418">Kinase</keyword>
<dbReference type="Pfam" id="PF00072">
    <property type="entry name" value="Response_reg"/>
    <property type="match status" value="1"/>
</dbReference>
<gene>
    <name evidence="10" type="ORF">RAMLITH_06255</name>
</gene>
<dbReference type="SMART" id="SM00387">
    <property type="entry name" value="HATPase_c"/>
    <property type="match status" value="1"/>
</dbReference>
<proteinExistence type="predicted"/>
<dbReference type="InterPro" id="IPR003594">
    <property type="entry name" value="HATPase_dom"/>
</dbReference>
<dbReference type="SUPFAM" id="SSF47384">
    <property type="entry name" value="Homodimeric domain of signal transducing histidine kinase"/>
    <property type="match status" value="1"/>
</dbReference>
<evidence type="ECO:0000256" key="4">
    <source>
        <dbReference type="ARBA" id="ARBA00022553"/>
    </source>
</evidence>
<dbReference type="Pfam" id="PF00512">
    <property type="entry name" value="HisKA"/>
    <property type="match status" value="1"/>
</dbReference>
<dbReference type="Pfam" id="PF02518">
    <property type="entry name" value="HATPase_c"/>
    <property type="match status" value="1"/>
</dbReference>
<evidence type="ECO:0000256" key="1">
    <source>
        <dbReference type="ARBA" id="ARBA00000085"/>
    </source>
</evidence>
<dbReference type="GO" id="GO:0007234">
    <property type="term" value="P:osmosensory signaling via phosphorelay pathway"/>
    <property type="evidence" value="ECO:0007669"/>
    <property type="project" value="TreeGrafter"/>
</dbReference>
<dbReference type="InterPro" id="IPR005467">
    <property type="entry name" value="His_kinase_dom"/>
</dbReference>
<dbReference type="PANTHER" id="PTHR42878:SF15">
    <property type="entry name" value="BACTERIOPHYTOCHROME"/>
    <property type="match status" value="1"/>
</dbReference>
<evidence type="ECO:0000256" key="7">
    <source>
        <dbReference type="PROSITE-ProRule" id="PRU00169"/>
    </source>
</evidence>
<evidence type="ECO:0000256" key="3">
    <source>
        <dbReference type="ARBA" id="ARBA00012438"/>
    </source>
</evidence>
<dbReference type="GO" id="GO:0000156">
    <property type="term" value="F:phosphorelay response regulator activity"/>
    <property type="evidence" value="ECO:0007669"/>
    <property type="project" value="TreeGrafter"/>
</dbReference>
<reference evidence="10 11" key="1">
    <citation type="journal article" date="2020" name="Nature">
        <title>Bacterial chemolithoautotrophy via manganese oxidation.</title>
        <authorList>
            <person name="Yu H."/>
            <person name="Leadbetter J.R."/>
        </authorList>
    </citation>
    <scope>NUCLEOTIDE SEQUENCE [LARGE SCALE GENOMIC DNA]</scope>
    <source>
        <strain evidence="10 11">RBP-1</strain>
    </source>
</reference>
<protein>
    <recommendedName>
        <fullName evidence="3">histidine kinase</fullName>
        <ecNumber evidence="3">2.7.13.3</ecNumber>
    </recommendedName>
</protein>
<evidence type="ECO:0000259" key="9">
    <source>
        <dbReference type="PROSITE" id="PS50110"/>
    </source>
</evidence>
<dbReference type="CDD" id="cd00082">
    <property type="entry name" value="HisKA"/>
    <property type="match status" value="1"/>
</dbReference>
<dbReference type="GO" id="GO:0000155">
    <property type="term" value="F:phosphorelay sensor kinase activity"/>
    <property type="evidence" value="ECO:0007669"/>
    <property type="project" value="InterPro"/>
</dbReference>
<evidence type="ECO:0000256" key="5">
    <source>
        <dbReference type="ARBA" id="ARBA00022679"/>
    </source>
</evidence>
<dbReference type="PROSITE" id="PS50110">
    <property type="entry name" value="RESPONSE_REGULATORY"/>
    <property type="match status" value="1"/>
</dbReference>
<dbReference type="GO" id="GO:0030295">
    <property type="term" value="F:protein kinase activator activity"/>
    <property type="evidence" value="ECO:0007669"/>
    <property type="project" value="TreeGrafter"/>
</dbReference>
<dbReference type="InterPro" id="IPR011006">
    <property type="entry name" value="CheY-like_superfamily"/>
</dbReference>
<dbReference type="AlphaFoldDB" id="A0A7X6DE75"/>
<dbReference type="Proteomes" id="UP000521868">
    <property type="component" value="Unassembled WGS sequence"/>
</dbReference>
<dbReference type="InterPro" id="IPR001789">
    <property type="entry name" value="Sig_transdc_resp-reg_receiver"/>
</dbReference>
<sequence length="434" mass="48063">MKTDGQHTQGLHVLVAEDSPTQAAILRETLLDAGYRVTVVGNGLEALEAGRREKPVLVITDVVMPDMDGYELCRAVKADERLRDVPVMIVTSLREIDDIVAALECGADNFIRKPFEPQSLLARIEYLLANRMLRSHNRVQLGIEISLSGKRHLITAEREQILDLLFSSYDEALHANEELRRRQEEVHSLNLQLAGRAVELEDANTQLRSFCHTVSHDLRSPLGTIRTFSSMLEGQFADALPDKGRLCVGVIKQESARMMRIVDDILYLANIERAVIDRGRVNLAVVAREAIEALRDGQPQRRVDFNSPQQAWAEGDERLLRVALVNLLGNAWKFTGRQPQACITFSASRSGAETVYRIADNGAGFDMAHAGRLFKAFERLHRNDEFEGFGVGLATVHRIVTLHGGRIWAEAAPGQGAAFLFTLGGAGATGARSR</sequence>
<evidence type="ECO:0000256" key="6">
    <source>
        <dbReference type="ARBA" id="ARBA00022777"/>
    </source>
</evidence>
<dbReference type="Gene3D" id="1.10.287.130">
    <property type="match status" value="1"/>
</dbReference>
<dbReference type="SMART" id="SM00448">
    <property type="entry name" value="REC"/>
    <property type="match status" value="1"/>
</dbReference>
<comment type="catalytic activity">
    <reaction evidence="1">
        <text>ATP + protein L-histidine = ADP + protein N-phospho-L-histidine.</text>
        <dbReference type="EC" id="2.7.13.3"/>
    </reaction>
</comment>
<evidence type="ECO:0000313" key="11">
    <source>
        <dbReference type="Proteomes" id="UP000521868"/>
    </source>
</evidence>
<dbReference type="EC" id="2.7.13.3" evidence="3"/>
<feature type="domain" description="Histidine kinase" evidence="8">
    <location>
        <begin position="213"/>
        <end position="427"/>
    </location>
</feature>
<dbReference type="GO" id="GO:0005886">
    <property type="term" value="C:plasma membrane"/>
    <property type="evidence" value="ECO:0007669"/>
    <property type="project" value="UniProtKB-SubCell"/>
</dbReference>
<evidence type="ECO:0000313" key="10">
    <source>
        <dbReference type="EMBL" id="NKE65418.1"/>
    </source>
</evidence>
<dbReference type="FunFam" id="3.30.565.10:FF:000006">
    <property type="entry name" value="Sensor histidine kinase WalK"/>
    <property type="match status" value="1"/>
</dbReference>
<dbReference type="SUPFAM" id="SSF52172">
    <property type="entry name" value="CheY-like"/>
    <property type="match status" value="1"/>
</dbReference>